<evidence type="ECO:0000256" key="1">
    <source>
        <dbReference type="ARBA" id="ARBA00022603"/>
    </source>
</evidence>
<name>A0ABQ1RQ81_9MICO</name>
<proteinExistence type="predicted"/>
<dbReference type="InterPro" id="IPR029063">
    <property type="entry name" value="SAM-dependent_MTases_sf"/>
</dbReference>
<evidence type="ECO:0000313" key="6">
    <source>
        <dbReference type="Proteomes" id="UP000629365"/>
    </source>
</evidence>
<keyword evidence="1 5" id="KW-0489">Methyltransferase</keyword>
<dbReference type="CDD" id="cd02440">
    <property type="entry name" value="AdoMet_MTases"/>
    <property type="match status" value="1"/>
</dbReference>
<keyword evidence="6" id="KW-1185">Reference proteome</keyword>
<dbReference type="PANTHER" id="PTHR43464:SF19">
    <property type="entry name" value="UBIQUINONE BIOSYNTHESIS O-METHYLTRANSFERASE, MITOCHONDRIAL"/>
    <property type="match status" value="1"/>
</dbReference>
<dbReference type="Proteomes" id="UP000629365">
    <property type="component" value="Unassembled WGS sequence"/>
</dbReference>
<dbReference type="GO" id="GO:0032259">
    <property type="term" value="P:methylation"/>
    <property type="evidence" value="ECO:0007669"/>
    <property type="project" value="UniProtKB-KW"/>
</dbReference>
<protein>
    <submittedName>
        <fullName evidence="5">Methyltransferase</fullName>
    </submittedName>
</protein>
<dbReference type="Pfam" id="PF13649">
    <property type="entry name" value="Methyltransf_25"/>
    <property type="match status" value="1"/>
</dbReference>
<feature type="domain" description="Methyltransferase" evidence="4">
    <location>
        <begin position="51"/>
        <end position="144"/>
    </location>
</feature>
<evidence type="ECO:0000313" key="5">
    <source>
        <dbReference type="EMBL" id="GGD78072.1"/>
    </source>
</evidence>
<gene>
    <name evidence="5" type="ORF">GCM10007269_21230</name>
</gene>
<comment type="caution">
    <text evidence="5">The sequence shown here is derived from an EMBL/GenBank/DDBJ whole genome shotgun (WGS) entry which is preliminary data.</text>
</comment>
<dbReference type="EMBL" id="BMCM01000003">
    <property type="protein sequence ID" value="GGD78072.1"/>
    <property type="molecule type" value="Genomic_DNA"/>
</dbReference>
<dbReference type="RefSeq" id="WP_188436543.1">
    <property type="nucleotide sequence ID" value="NZ_BMCM01000003.1"/>
</dbReference>
<dbReference type="GO" id="GO:0008168">
    <property type="term" value="F:methyltransferase activity"/>
    <property type="evidence" value="ECO:0007669"/>
    <property type="project" value="UniProtKB-KW"/>
</dbReference>
<reference evidence="6" key="1">
    <citation type="journal article" date="2019" name="Int. J. Syst. Evol. Microbiol.">
        <title>The Global Catalogue of Microorganisms (GCM) 10K type strain sequencing project: providing services to taxonomists for standard genome sequencing and annotation.</title>
        <authorList>
            <consortium name="The Broad Institute Genomics Platform"/>
            <consortium name="The Broad Institute Genome Sequencing Center for Infectious Disease"/>
            <person name="Wu L."/>
            <person name="Ma J."/>
        </authorList>
    </citation>
    <scope>NUCLEOTIDE SEQUENCE [LARGE SCALE GENOMIC DNA]</scope>
    <source>
        <strain evidence="6">CCM 7640</strain>
    </source>
</reference>
<accession>A0ABQ1RQ81</accession>
<evidence type="ECO:0000259" key="4">
    <source>
        <dbReference type="Pfam" id="PF13649"/>
    </source>
</evidence>
<keyword evidence="2" id="KW-0808">Transferase</keyword>
<organism evidence="5 6">
    <name type="scientific">Microbacterium murale</name>
    <dbReference type="NCBI Taxonomy" id="1081040"/>
    <lineage>
        <taxon>Bacteria</taxon>
        <taxon>Bacillati</taxon>
        <taxon>Actinomycetota</taxon>
        <taxon>Actinomycetes</taxon>
        <taxon>Micrococcales</taxon>
        <taxon>Microbacteriaceae</taxon>
        <taxon>Microbacterium</taxon>
    </lineage>
</organism>
<keyword evidence="3" id="KW-0949">S-adenosyl-L-methionine</keyword>
<dbReference type="InterPro" id="IPR041698">
    <property type="entry name" value="Methyltransf_25"/>
</dbReference>
<dbReference type="PANTHER" id="PTHR43464">
    <property type="entry name" value="METHYLTRANSFERASE"/>
    <property type="match status" value="1"/>
</dbReference>
<dbReference type="Gene3D" id="3.40.50.150">
    <property type="entry name" value="Vaccinia Virus protein VP39"/>
    <property type="match status" value="1"/>
</dbReference>
<dbReference type="SUPFAM" id="SSF53335">
    <property type="entry name" value="S-adenosyl-L-methionine-dependent methyltransferases"/>
    <property type="match status" value="1"/>
</dbReference>
<evidence type="ECO:0000256" key="2">
    <source>
        <dbReference type="ARBA" id="ARBA00022679"/>
    </source>
</evidence>
<evidence type="ECO:0000256" key="3">
    <source>
        <dbReference type="ARBA" id="ARBA00022691"/>
    </source>
</evidence>
<sequence length="218" mass="23676">MSHESDAAADATRFWDERYVSRRTEHGRMWSGRVNATVAQQVSDLAPGTALELGSGEGADALWLAARGWDVTALDISSIALEVGAGEAAKAGLSDRIEWVQTDLAAWRPSAQYDLVMSAFLHSPVDFPRDAILRRAVSAIAPGGRLLVIGHGGFPPMSEHVHDGEVPPFPSPDEVLAALDLPTGWVVETNALIERTTKWRDEEDVVLIDTVLCVRRLD</sequence>